<sequence>MRLLQALILLGLLAGSSSAFSQSQNWNRFFCGDCLLSGNDGGEPDPETNTFLRSVVPQFIQNIPVGYTVVVCNGSVCREYRLGLLSWAIRGPEFPDSGRDYLNTQSNFVAMGGSCGGGHAGGGIINVPVFETWRIVSAGVPYYEVILTGFRPQYVAGGGTGSTQVC</sequence>
<accession>A0AAW3ZI29</accession>
<protein>
    <submittedName>
        <fullName evidence="2">Uncharacterized protein</fullName>
    </submittedName>
</protein>
<evidence type="ECO:0000256" key="1">
    <source>
        <dbReference type="SAM" id="SignalP"/>
    </source>
</evidence>
<comment type="caution">
    <text evidence="2">The sequence shown here is derived from an EMBL/GenBank/DDBJ whole genome shotgun (WGS) entry which is preliminary data.</text>
</comment>
<dbReference type="EMBL" id="JACYTR010000001">
    <property type="protein sequence ID" value="MBD8524141.1"/>
    <property type="molecule type" value="Genomic_DNA"/>
</dbReference>
<feature type="signal peptide" evidence="1">
    <location>
        <begin position="1"/>
        <end position="21"/>
    </location>
</feature>
<dbReference type="RefSeq" id="WP_192027493.1">
    <property type="nucleotide sequence ID" value="NZ_JACYTR010000001.1"/>
</dbReference>
<reference evidence="2 3" key="1">
    <citation type="submission" date="2020-09" db="EMBL/GenBank/DDBJ databases">
        <title>Pseudoxanthomonas sp. CAU 1598 isolated from sand of Yaerae Beach.</title>
        <authorList>
            <person name="Kim W."/>
        </authorList>
    </citation>
    <scope>NUCLEOTIDE SEQUENCE [LARGE SCALE GENOMIC DNA]</scope>
    <source>
        <strain evidence="2 3">CAU 1598</strain>
    </source>
</reference>
<keyword evidence="3" id="KW-1185">Reference proteome</keyword>
<name>A0AAW3ZI29_9GAMM</name>
<organism evidence="2 3">
    <name type="scientific">Pseudomarimonas arenosa</name>
    <dbReference type="NCBI Taxonomy" id="2774145"/>
    <lineage>
        <taxon>Bacteria</taxon>
        <taxon>Pseudomonadati</taxon>
        <taxon>Pseudomonadota</taxon>
        <taxon>Gammaproteobacteria</taxon>
        <taxon>Lysobacterales</taxon>
        <taxon>Lysobacteraceae</taxon>
        <taxon>Pseudomarimonas</taxon>
    </lineage>
</organism>
<evidence type="ECO:0000313" key="2">
    <source>
        <dbReference type="EMBL" id="MBD8524141.1"/>
    </source>
</evidence>
<gene>
    <name evidence="2" type="ORF">IFO71_00145</name>
</gene>
<keyword evidence="1" id="KW-0732">Signal</keyword>
<dbReference type="AlphaFoldDB" id="A0AAW3ZI29"/>
<proteinExistence type="predicted"/>
<evidence type="ECO:0000313" key="3">
    <source>
        <dbReference type="Proteomes" id="UP000613768"/>
    </source>
</evidence>
<feature type="chain" id="PRO_5043688777" evidence="1">
    <location>
        <begin position="22"/>
        <end position="166"/>
    </location>
</feature>
<dbReference type="Proteomes" id="UP000613768">
    <property type="component" value="Unassembled WGS sequence"/>
</dbReference>